<dbReference type="PANTHER" id="PTHR45339">
    <property type="entry name" value="HYBRID SIGNAL TRANSDUCTION HISTIDINE KINASE J"/>
    <property type="match status" value="1"/>
</dbReference>
<dbReference type="EMBL" id="LT629797">
    <property type="protein sequence ID" value="SDU78181.1"/>
    <property type="molecule type" value="Genomic_DNA"/>
</dbReference>
<dbReference type="InterPro" id="IPR001789">
    <property type="entry name" value="Sig_transdc_resp-reg_receiver"/>
</dbReference>
<protein>
    <submittedName>
        <fullName evidence="5">CheY chemotaxis protein or a CheY-like REC (Receiver) domain</fullName>
    </submittedName>
</protein>
<evidence type="ECO:0000256" key="3">
    <source>
        <dbReference type="PROSITE-ProRule" id="PRU00169"/>
    </source>
</evidence>
<evidence type="ECO:0000259" key="4">
    <source>
        <dbReference type="PROSITE" id="PS50110"/>
    </source>
</evidence>
<dbReference type="SMART" id="SM00448">
    <property type="entry name" value="REC"/>
    <property type="match status" value="1"/>
</dbReference>
<evidence type="ECO:0000256" key="2">
    <source>
        <dbReference type="ARBA" id="ARBA00023012"/>
    </source>
</evidence>
<dbReference type="SUPFAM" id="SSF52172">
    <property type="entry name" value="CheY-like"/>
    <property type="match status" value="1"/>
</dbReference>
<dbReference type="Gene3D" id="3.40.50.2300">
    <property type="match status" value="1"/>
</dbReference>
<proteinExistence type="predicted"/>
<dbReference type="CDD" id="cd17546">
    <property type="entry name" value="REC_hyHK_CKI1_RcsC-like"/>
    <property type="match status" value="1"/>
</dbReference>
<keyword evidence="1 3" id="KW-0597">Phosphoprotein</keyword>
<evidence type="ECO:0000313" key="6">
    <source>
        <dbReference type="Proteomes" id="UP000198675"/>
    </source>
</evidence>
<dbReference type="PANTHER" id="PTHR45339:SF1">
    <property type="entry name" value="HYBRID SIGNAL TRANSDUCTION HISTIDINE KINASE J"/>
    <property type="match status" value="1"/>
</dbReference>
<evidence type="ECO:0000313" key="5">
    <source>
        <dbReference type="EMBL" id="SDU78181.1"/>
    </source>
</evidence>
<reference evidence="6" key="1">
    <citation type="submission" date="2016-10" db="EMBL/GenBank/DDBJ databases">
        <authorList>
            <person name="Varghese N."/>
            <person name="Submissions S."/>
        </authorList>
    </citation>
    <scope>NUCLEOTIDE SEQUENCE [LARGE SCALE GENOMIC DNA]</scope>
    <source>
        <strain evidence="6">KCTC 32246</strain>
    </source>
</reference>
<organism evidence="5 6">
    <name type="scientific">Pseudomonas sihuiensis</name>
    <dbReference type="NCBI Taxonomy" id="1274359"/>
    <lineage>
        <taxon>Bacteria</taxon>
        <taxon>Pseudomonadati</taxon>
        <taxon>Pseudomonadota</taxon>
        <taxon>Gammaproteobacteria</taxon>
        <taxon>Pseudomonadales</taxon>
        <taxon>Pseudomonadaceae</taxon>
        <taxon>Pseudomonas</taxon>
    </lineage>
</organism>
<dbReference type="InterPro" id="IPR011006">
    <property type="entry name" value="CheY-like_superfamily"/>
</dbReference>
<dbReference type="AlphaFoldDB" id="A0A1H2LC78"/>
<evidence type="ECO:0000256" key="1">
    <source>
        <dbReference type="ARBA" id="ARBA00022553"/>
    </source>
</evidence>
<dbReference type="GO" id="GO:0000160">
    <property type="term" value="P:phosphorelay signal transduction system"/>
    <property type="evidence" value="ECO:0007669"/>
    <property type="project" value="UniProtKB-KW"/>
</dbReference>
<dbReference type="Proteomes" id="UP000198675">
    <property type="component" value="Chromosome I"/>
</dbReference>
<keyword evidence="2" id="KW-0902">Two-component regulatory system</keyword>
<dbReference type="Pfam" id="PF00072">
    <property type="entry name" value="Response_reg"/>
    <property type="match status" value="1"/>
</dbReference>
<gene>
    <name evidence="5" type="ORF">SAMN05216363_1011</name>
</gene>
<name>A0A1H2LC78_9PSED</name>
<sequence length="197" mass="21684">MLTLLLTGFLTFTRPQDLRQEQGLAGQLIANQLAPATEYGVINGKLDTLEIPLPFRPCSTQAPDRDGQPLTGGNGQAVLLVEDNPVKQTVTEAMLRSLGYPVSLAGDGQQAVQNCSRHDYAAILMDCRLPLMDGYEATRQIRQLQQCQQVPIIALTANALQGDREACLEAGMNDYLAKPFKRADLQRILLRWLPARP</sequence>
<dbReference type="PROSITE" id="PS50110">
    <property type="entry name" value="RESPONSE_REGULATORY"/>
    <property type="match status" value="1"/>
</dbReference>
<feature type="modified residue" description="4-aspartylphosphate" evidence="3">
    <location>
        <position position="126"/>
    </location>
</feature>
<keyword evidence="6" id="KW-1185">Reference proteome</keyword>
<feature type="domain" description="Response regulatory" evidence="4">
    <location>
        <begin position="77"/>
        <end position="193"/>
    </location>
</feature>
<accession>A0A1H2LC78</accession>